<evidence type="ECO:0000313" key="1">
    <source>
        <dbReference type="EMBL" id="MFJ1336556.1"/>
    </source>
</evidence>
<dbReference type="Proteomes" id="UP001615411">
    <property type="component" value="Unassembled WGS sequence"/>
</dbReference>
<comment type="caution">
    <text evidence="1">The sequence shown here is derived from an EMBL/GenBank/DDBJ whole genome shotgun (WGS) entry which is preliminary data.</text>
</comment>
<accession>A0ACC7LPS4</accession>
<gene>
    <name evidence="1" type="ORF">ACIKP7_00270</name>
</gene>
<name>A0ACC7LPS4_9PSED</name>
<organism evidence="1 2">
    <name type="scientific">Pseudomonas caricapapayae</name>
    <dbReference type="NCBI Taxonomy" id="46678"/>
    <lineage>
        <taxon>Bacteria</taxon>
        <taxon>Pseudomonadati</taxon>
        <taxon>Pseudomonadota</taxon>
        <taxon>Gammaproteobacteria</taxon>
        <taxon>Pseudomonadales</taxon>
        <taxon>Pseudomonadaceae</taxon>
        <taxon>Pseudomonas</taxon>
    </lineage>
</organism>
<sequence length="1033" mass="111138">MKARGSISAWCIDRPIATLLLTFALVLLGVIAFPRLPIAPLPEADFPTIQVTAQLPGASPETMASSVATPLEVQFSAIPGMTQMTSSSALGSTNLILQFTLEKSIDTAAQEVQAAINTATARLPQDMPSPPTWRKVNPADSPVLILTVSSAQMPANELSDYAETLLARQLSQIDGVGLINITGQLRPAIRVQAQPEKLAALGLTLADLRQSIQQTSLNLAKGALYGDNSVSTLATNDQLFHPEEYAELIVSYRDGAPVHLKDVAKVINGAENAYVKAWSGEQQGLNLVVFRQPGANIVETVDGIMEALPRLEQMLPAAVEVSVLNDRTQTIRASLHEVEITLMIAVILVIGVMALFLRQWSATLIVSSVLGVSLIASFALMYLFGFSLNNLTLVAIVIAVGFVVDDAIVVVENIHRHLEAGDSKREAAIKGSGEIGFTVVSISFSLVAAFIPLLFMGGVVGRLFKEFALTATSTILISVVVSLTLAPTLCALFMERPEHKDQHKITFGERLLAWYERVLVKALAHQRLMMGIFGVTLALAVVGYVAIPKGFFPVQDTGFILGTSEGVADISYPDMIKKHQALAKVIEADPAVRAFSHAVGVTGSNQTIANGRFWIALKDRGERDVSASEFIDRLRPKLAKVPGVVLYLRAGQDINLSSGPSRSQYQYVLKSNDGAALNLWTQRLTERLKANPAFRDLSNDLQLGASVTRIEIDRRAAARFGLTTTDIDQALYDAFGQRQISEFQTETNQYKVILELDARQRGKAESLNYFYLRSPLTGEMVPLSVLAKVAPPSTGPLSISHDGLFPAANLSFNLASGVALGDAVQILERTQRELGMPDSIIGNFQGAAQAFQSSLSSQPWLILAALVAVYIILGVLYESFVHPLTIISTLPSAGLGALALLWLSGQDFSIMGLIGIVLLIGIVKKNGILLIDFALDAQRTLGLSPEQAIHQACLTRFRPIMMTTLAALLGAVPLMFGMGAGAELRQPLGIAVVGGLLVSQALTLFTTPIIYLALERLFHRRQAPQSVAQPNAS</sequence>
<evidence type="ECO:0000313" key="2">
    <source>
        <dbReference type="Proteomes" id="UP001615411"/>
    </source>
</evidence>
<dbReference type="EMBL" id="JBIUGF010000001">
    <property type="protein sequence ID" value="MFJ1336556.1"/>
    <property type="molecule type" value="Genomic_DNA"/>
</dbReference>
<reference evidence="1" key="1">
    <citation type="submission" date="2024-10" db="EMBL/GenBank/DDBJ databases">
        <title>Aeromonas and Pseudomonas from the Cagarras Archipelago, Rio de Janeiro, Brazil.</title>
        <authorList>
            <person name="Canellas A.L.B."/>
            <person name="Laport M.S."/>
        </authorList>
    </citation>
    <scope>NUCLEOTIDE SEQUENCE</scope>
    <source>
        <strain evidence="1">ACP-7</strain>
    </source>
</reference>
<proteinExistence type="predicted"/>
<keyword evidence="2" id="KW-1185">Reference proteome</keyword>
<protein>
    <submittedName>
        <fullName evidence="1">Multidrug efflux RND transporter permease subunit</fullName>
    </submittedName>
</protein>